<proteinExistence type="predicted"/>
<dbReference type="Proteomes" id="UP001174136">
    <property type="component" value="Unassembled WGS sequence"/>
</dbReference>
<accession>A0AA47MNU4</accession>
<dbReference type="GO" id="GO:0003007">
    <property type="term" value="P:heart morphogenesis"/>
    <property type="evidence" value="ECO:0007669"/>
    <property type="project" value="UniProtKB-ARBA"/>
</dbReference>
<dbReference type="InterPro" id="IPR013783">
    <property type="entry name" value="Ig-like_fold"/>
</dbReference>
<evidence type="ECO:0000313" key="3">
    <source>
        <dbReference type="EMBL" id="KAK0143505.1"/>
    </source>
</evidence>
<keyword evidence="1" id="KW-0393">Immunoglobulin domain</keyword>
<dbReference type="InterPro" id="IPR003599">
    <property type="entry name" value="Ig_sub"/>
</dbReference>
<reference evidence="3" key="1">
    <citation type="journal article" date="2023" name="Front. Mar. Sci.">
        <title>A new Merluccius polli reference genome to investigate the effects of global change in West African waters.</title>
        <authorList>
            <person name="Mateo J.L."/>
            <person name="Blanco-Fernandez C."/>
            <person name="Garcia-Vazquez E."/>
            <person name="Machado-Schiaffino G."/>
        </authorList>
    </citation>
    <scope>NUCLEOTIDE SEQUENCE</scope>
    <source>
        <strain evidence="3">C29</strain>
        <tissue evidence="3">Fin</tissue>
    </source>
</reference>
<organism evidence="3 4">
    <name type="scientific">Merluccius polli</name>
    <name type="common">Benguela hake</name>
    <name type="synonym">Merluccius cadenati</name>
    <dbReference type="NCBI Taxonomy" id="89951"/>
    <lineage>
        <taxon>Eukaryota</taxon>
        <taxon>Metazoa</taxon>
        <taxon>Chordata</taxon>
        <taxon>Craniata</taxon>
        <taxon>Vertebrata</taxon>
        <taxon>Euteleostomi</taxon>
        <taxon>Actinopterygii</taxon>
        <taxon>Neopterygii</taxon>
        <taxon>Teleostei</taxon>
        <taxon>Neoteleostei</taxon>
        <taxon>Acanthomorphata</taxon>
        <taxon>Zeiogadaria</taxon>
        <taxon>Gadariae</taxon>
        <taxon>Gadiformes</taxon>
        <taxon>Gadoidei</taxon>
        <taxon>Merlucciidae</taxon>
        <taxon>Merluccius</taxon>
    </lineage>
</organism>
<dbReference type="FunFam" id="2.60.40.10:FF:000107">
    <property type="entry name" value="Myosin, light chain kinase a"/>
    <property type="match status" value="2"/>
</dbReference>
<dbReference type="PROSITE" id="PS50835">
    <property type="entry name" value="IG_LIKE"/>
    <property type="match status" value="2"/>
</dbReference>
<evidence type="ECO:0000259" key="2">
    <source>
        <dbReference type="PROSITE" id="PS50835"/>
    </source>
</evidence>
<dbReference type="CDD" id="cd00096">
    <property type="entry name" value="Ig"/>
    <property type="match status" value="1"/>
</dbReference>
<gene>
    <name evidence="3" type="primary">Ttn_12</name>
    <name evidence="3" type="ORF">N1851_018342</name>
</gene>
<dbReference type="Gene3D" id="2.60.40.10">
    <property type="entry name" value="Immunoglobulins"/>
    <property type="match status" value="2"/>
</dbReference>
<dbReference type="SUPFAM" id="SSF48726">
    <property type="entry name" value="Immunoglobulin"/>
    <property type="match status" value="2"/>
</dbReference>
<evidence type="ECO:0000256" key="1">
    <source>
        <dbReference type="ARBA" id="ARBA00023319"/>
    </source>
</evidence>
<dbReference type="AlphaFoldDB" id="A0AA47MNU4"/>
<dbReference type="SMART" id="SM00408">
    <property type="entry name" value="IGc2"/>
    <property type="match status" value="2"/>
</dbReference>
<feature type="domain" description="Ig-like" evidence="2">
    <location>
        <begin position="1"/>
        <end position="82"/>
    </location>
</feature>
<keyword evidence="4" id="KW-1185">Reference proteome</keyword>
<dbReference type="InterPro" id="IPR013098">
    <property type="entry name" value="Ig_I-set"/>
</dbReference>
<comment type="caution">
    <text evidence="3">The sequence shown here is derived from an EMBL/GenBank/DDBJ whole genome shotgun (WGS) entry which is preliminary data.</text>
</comment>
<feature type="domain" description="Ig-like" evidence="2">
    <location>
        <begin position="129"/>
        <end position="218"/>
    </location>
</feature>
<protein>
    <submittedName>
        <fullName evidence="3">Titin</fullName>
    </submittedName>
</protein>
<dbReference type="InterPro" id="IPR007110">
    <property type="entry name" value="Ig-like_dom"/>
</dbReference>
<dbReference type="GO" id="GO:0055013">
    <property type="term" value="P:cardiac muscle cell development"/>
    <property type="evidence" value="ECO:0007669"/>
    <property type="project" value="UniProtKB-ARBA"/>
</dbReference>
<dbReference type="InterPro" id="IPR036179">
    <property type="entry name" value="Ig-like_dom_sf"/>
</dbReference>
<dbReference type="EMBL" id="JAOPHQ010003412">
    <property type="protein sequence ID" value="KAK0143505.1"/>
    <property type="molecule type" value="Genomic_DNA"/>
</dbReference>
<dbReference type="InterPro" id="IPR003598">
    <property type="entry name" value="Ig_sub2"/>
</dbReference>
<name>A0AA47MNU4_MERPO</name>
<dbReference type="SMART" id="SM00409">
    <property type="entry name" value="IG"/>
    <property type="match status" value="2"/>
</dbReference>
<sequence>MEDSVGKVVKMEARVSGSQPLSISWFKDGSQIHSSDKHDLSFKDNTALLCLKDTSVSDRGLYSCEATNEAGKASFQVSLTISGVYVLKRNTVGLPLSLYCCNLLPPSSNLTNHQKRDFVKFCTKETGKPPVFDIPLKAETVKEGDKLSLTCHVCGSAPLRIQWMKDRKELKSSGDTRITLVDGTARLEISQASKADAGDYLCKANNAAGSEFCKSRVTVKGKPTQAELNFGSSLIKCLEGPCILFLVQLF</sequence>
<evidence type="ECO:0000313" key="4">
    <source>
        <dbReference type="Proteomes" id="UP001174136"/>
    </source>
</evidence>
<dbReference type="Pfam" id="PF07679">
    <property type="entry name" value="I-set"/>
    <property type="match status" value="2"/>
</dbReference>
<dbReference type="PANTHER" id="PTHR47633">
    <property type="entry name" value="IMMUNOGLOBULIN"/>
    <property type="match status" value="1"/>
</dbReference>